<dbReference type="SFLD" id="SFLDG01151">
    <property type="entry name" value="Main.2:_Nu-like"/>
    <property type="match status" value="1"/>
</dbReference>
<evidence type="ECO:0000259" key="2">
    <source>
        <dbReference type="PROSITE" id="PS50404"/>
    </source>
</evidence>
<proteinExistence type="inferred from homology"/>
<organism evidence="4 5">
    <name type="scientific">Oceanibaculum indicum</name>
    <dbReference type="NCBI Taxonomy" id="526216"/>
    <lineage>
        <taxon>Bacteria</taxon>
        <taxon>Pseudomonadati</taxon>
        <taxon>Pseudomonadota</taxon>
        <taxon>Alphaproteobacteria</taxon>
        <taxon>Rhodospirillales</taxon>
        <taxon>Oceanibaculaceae</taxon>
        <taxon>Oceanibaculum</taxon>
    </lineage>
</organism>
<dbReference type="InterPro" id="IPR004046">
    <property type="entry name" value="GST_C"/>
</dbReference>
<dbReference type="InterPro" id="IPR036249">
    <property type="entry name" value="Thioredoxin-like_sf"/>
</dbReference>
<dbReference type="Pfam" id="PF02798">
    <property type="entry name" value="GST_N"/>
    <property type="match status" value="1"/>
</dbReference>
<feature type="domain" description="GST N-terminal" evidence="2">
    <location>
        <begin position="1"/>
        <end position="82"/>
    </location>
</feature>
<dbReference type="SFLD" id="SFLDG00358">
    <property type="entry name" value="Main_(cytGST)"/>
    <property type="match status" value="1"/>
</dbReference>
<reference evidence="4 5" key="1">
    <citation type="submission" date="2018-10" db="EMBL/GenBank/DDBJ databases">
        <title>Comparative analysis of microorganisms from saline springs in Andes Mountain Range, Colombia.</title>
        <authorList>
            <person name="Rubin E."/>
        </authorList>
    </citation>
    <scope>NUCLEOTIDE SEQUENCE [LARGE SCALE GENOMIC DNA]</scope>
    <source>
        <strain evidence="4 5">USBA 36</strain>
    </source>
</reference>
<dbReference type="SUPFAM" id="SSF52833">
    <property type="entry name" value="Thioredoxin-like"/>
    <property type="match status" value="1"/>
</dbReference>
<gene>
    <name evidence="4" type="ORF">BCL74_2821</name>
</gene>
<dbReference type="PROSITE" id="PS50405">
    <property type="entry name" value="GST_CTER"/>
    <property type="match status" value="1"/>
</dbReference>
<dbReference type="AlphaFoldDB" id="A0A420WBI5"/>
<dbReference type="EMBL" id="RBIG01000003">
    <property type="protein sequence ID" value="RKQ68343.1"/>
    <property type="molecule type" value="Genomic_DNA"/>
</dbReference>
<dbReference type="Proteomes" id="UP000277424">
    <property type="component" value="Unassembled WGS sequence"/>
</dbReference>
<evidence type="ECO:0000313" key="5">
    <source>
        <dbReference type="Proteomes" id="UP000277424"/>
    </source>
</evidence>
<protein>
    <submittedName>
        <fullName evidence="4">Glutathione S-transferase</fullName>
    </submittedName>
</protein>
<dbReference type="PANTHER" id="PTHR44051:SF2">
    <property type="entry name" value="HYPOTHETICAL GLUTATHIONE S-TRANSFERASE LIKE PROTEIN"/>
    <property type="match status" value="1"/>
</dbReference>
<evidence type="ECO:0000256" key="1">
    <source>
        <dbReference type="RuleBase" id="RU003494"/>
    </source>
</evidence>
<dbReference type="SUPFAM" id="SSF47616">
    <property type="entry name" value="GST C-terminal domain-like"/>
    <property type="match status" value="1"/>
</dbReference>
<dbReference type="Pfam" id="PF00043">
    <property type="entry name" value="GST_C"/>
    <property type="match status" value="1"/>
</dbReference>
<accession>A0A420WBI5</accession>
<dbReference type="InterPro" id="IPR010987">
    <property type="entry name" value="Glutathione-S-Trfase_C-like"/>
</dbReference>
<name>A0A420WBI5_9PROT</name>
<keyword evidence="4" id="KW-0808">Transferase</keyword>
<dbReference type="RefSeq" id="WP_121220942.1">
    <property type="nucleotide sequence ID" value="NZ_RBIG01000003.1"/>
</dbReference>
<dbReference type="OrthoDB" id="9810080at2"/>
<evidence type="ECO:0000259" key="3">
    <source>
        <dbReference type="PROSITE" id="PS50405"/>
    </source>
</evidence>
<dbReference type="InterPro" id="IPR036282">
    <property type="entry name" value="Glutathione-S-Trfase_C_sf"/>
</dbReference>
<dbReference type="GO" id="GO:0016740">
    <property type="term" value="F:transferase activity"/>
    <property type="evidence" value="ECO:0007669"/>
    <property type="project" value="UniProtKB-KW"/>
</dbReference>
<dbReference type="PANTHER" id="PTHR44051">
    <property type="entry name" value="GLUTATHIONE S-TRANSFERASE-RELATED"/>
    <property type="match status" value="1"/>
</dbReference>
<dbReference type="Gene3D" id="1.20.1050.10">
    <property type="match status" value="1"/>
</dbReference>
<feature type="domain" description="GST C-terminal" evidence="3">
    <location>
        <begin position="84"/>
        <end position="209"/>
    </location>
</feature>
<dbReference type="InterPro" id="IPR040079">
    <property type="entry name" value="Glutathione_S-Trfase"/>
</dbReference>
<comment type="caution">
    <text evidence="4">The sequence shown here is derived from an EMBL/GenBank/DDBJ whole genome shotgun (WGS) entry which is preliminary data.</text>
</comment>
<sequence length="209" mass="23981">MLRLYDYLDSGNGYKVRLLLAKLGLAYELVELDILKGASRTKDFLAKNPNGRIPALELEDGTVIAESNAILYYLAEGTRFWPEDRLARAQVLHWMFFEQYSHEPYLAVLRFWYRHGPMDAARRQQEPDKRERGEAALEVMERHLLSRSYFVGNSMTIADIALYAYTHAAEDGGFTLSRYPAIGLWLDRIASDHGHVPMLPEGYVPERLG</sequence>
<dbReference type="SFLD" id="SFLDS00019">
    <property type="entry name" value="Glutathione_Transferase_(cytos"/>
    <property type="match status" value="1"/>
</dbReference>
<dbReference type="Gene3D" id="3.40.30.10">
    <property type="entry name" value="Glutaredoxin"/>
    <property type="match status" value="1"/>
</dbReference>
<comment type="similarity">
    <text evidence="1">Belongs to the GST superfamily.</text>
</comment>
<dbReference type="InterPro" id="IPR004045">
    <property type="entry name" value="Glutathione_S-Trfase_N"/>
</dbReference>
<dbReference type="PROSITE" id="PS50404">
    <property type="entry name" value="GST_NTER"/>
    <property type="match status" value="1"/>
</dbReference>
<evidence type="ECO:0000313" key="4">
    <source>
        <dbReference type="EMBL" id="RKQ68343.1"/>
    </source>
</evidence>
<dbReference type="CDD" id="cd03056">
    <property type="entry name" value="GST_N_4"/>
    <property type="match status" value="1"/>
</dbReference>